<sequence>MRRDGTGCGKLDLLETALVAGGTGLNPCSAVPAPSGVTPARPRERQGSGSAPPPPRTGGGYWSYRPGQLARLSFTRRARDLGFSLEPVRILLGLADQRERFCEAVDAVAREHMAELDRKLADLGALRRELASLIGQCGHGTIAECRILEALAPIQDLLEAPIPKAGQRTR</sequence>
<gene>
    <name evidence="5" type="ORF">FHS87_001870</name>
</gene>
<keyword evidence="1" id="KW-0805">Transcription regulation</keyword>
<proteinExistence type="predicted"/>
<dbReference type="GO" id="GO:0003677">
    <property type="term" value="F:DNA binding"/>
    <property type="evidence" value="ECO:0007669"/>
    <property type="project" value="UniProtKB-KW"/>
</dbReference>
<dbReference type="Proteomes" id="UP000580654">
    <property type="component" value="Unassembled WGS sequence"/>
</dbReference>
<organism evidence="5 6">
    <name type="scientific">Muricoccus pecuniae</name>
    <dbReference type="NCBI Taxonomy" id="693023"/>
    <lineage>
        <taxon>Bacteria</taxon>
        <taxon>Pseudomonadati</taxon>
        <taxon>Pseudomonadota</taxon>
        <taxon>Alphaproteobacteria</taxon>
        <taxon>Acetobacterales</taxon>
        <taxon>Roseomonadaceae</taxon>
        <taxon>Muricoccus</taxon>
    </lineage>
</organism>
<evidence type="ECO:0000259" key="4">
    <source>
        <dbReference type="PROSITE" id="PS50937"/>
    </source>
</evidence>
<dbReference type="InterPro" id="IPR000551">
    <property type="entry name" value="MerR-type_HTH_dom"/>
</dbReference>
<keyword evidence="6" id="KW-1185">Reference proteome</keyword>
<protein>
    <submittedName>
        <fullName evidence="5">DNA-binding transcriptional MerR regulator</fullName>
    </submittedName>
</protein>
<dbReference type="EMBL" id="JACIJD010000007">
    <property type="protein sequence ID" value="MBB5693833.1"/>
    <property type="molecule type" value="Genomic_DNA"/>
</dbReference>
<evidence type="ECO:0000313" key="5">
    <source>
        <dbReference type="EMBL" id="MBB5693833.1"/>
    </source>
</evidence>
<accession>A0A840YIF5</accession>
<dbReference type="AlphaFoldDB" id="A0A840YIF5"/>
<evidence type="ECO:0000313" key="6">
    <source>
        <dbReference type="Proteomes" id="UP000580654"/>
    </source>
</evidence>
<evidence type="ECO:0000256" key="2">
    <source>
        <dbReference type="ARBA" id="ARBA00023163"/>
    </source>
</evidence>
<dbReference type="PROSITE" id="PS50937">
    <property type="entry name" value="HTH_MERR_2"/>
    <property type="match status" value="1"/>
</dbReference>
<dbReference type="InterPro" id="IPR015358">
    <property type="entry name" value="Tscrpt_reg_MerR_DNA-bd"/>
</dbReference>
<reference evidence="5 6" key="1">
    <citation type="submission" date="2020-08" db="EMBL/GenBank/DDBJ databases">
        <title>Genomic Encyclopedia of Type Strains, Phase IV (KMG-IV): sequencing the most valuable type-strain genomes for metagenomic binning, comparative biology and taxonomic classification.</title>
        <authorList>
            <person name="Goeker M."/>
        </authorList>
    </citation>
    <scope>NUCLEOTIDE SEQUENCE [LARGE SCALE GENOMIC DNA]</scope>
    <source>
        <strain evidence="5 6">DSM 25622</strain>
    </source>
</reference>
<dbReference type="SUPFAM" id="SSF46955">
    <property type="entry name" value="Putative DNA-binding domain"/>
    <property type="match status" value="1"/>
</dbReference>
<comment type="caution">
    <text evidence="5">The sequence shown here is derived from an EMBL/GenBank/DDBJ whole genome shotgun (WGS) entry which is preliminary data.</text>
</comment>
<dbReference type="InterPro" id="IPR009061">
    <property type="entry name" value="DNA-bd_dom_put_sf"/>
</dbReference>
<feature type="domain" description="HTH merR-type" evidence="4">
    <location>
        <begin position="52"/>
        <end position="94"/>
    </location>
</feature>
<keyword evidence="2" id="KW-0804">Transcription</keyword>
<name>A0A840YIF5_9PROT</name>
<evidence type="ECO:0000256" key="1">
    <source>
        <dbReference type="ARBA" id="ARBA00023015"/>
    </source>
</evidence>
<dbReference type="RefSeq" id="WP_312861942.1">
    <property type="nucleotide sequence ID" value="NZ_JACIJD010000007.1"/>
</dbReference>
<keyword evidence="5" id="KW-0238">DNA-binding</keyword>
<dbReference type="GO" id="GO:0006355">
    <property type="term" value="P:regulation of DNA-templated transcription"/>
    <property type="evidence" value="ECO:0007669"/>
    <property type="project" value="InterPro"/>
</dbReference>
<dbReference type="Pfam" id="PF09278">
    <property type="entry name" value="MerR-DNA-bind"/>
    <property type="match status" value="1"/>
</dbReference>
<feature type="region of interest" description="Disordered" evidence="3">
    <location>
        <begin position="28"/>
        <end position="63"/>
    </location>
</feature>
<evidence type="ECO:0000256" key="3">
    <source>
        <dbReference type="SAM" id="MobiDB-lite"/>
    </source>
</evidence>
<dbReference type="Gene3D" id="1.10.1660.10">
    <property type="match status" value="1"/>
</dbReference>